<keyword evidence="2" id="KW-0378">Hydrolase</keyword>
<evidence type="ECO:0000256" key="1">
    <source>
        <dbReference type="ARBA" id="ARBA00022722"/>
    </source>
</evidence>
<dbReference type="RefSeq" id="XP_036630784.1">
    <property type="nucleotide sequence ID" value="XM_036777164.1"/>
</dbReference>
<evidence type="ECO:0000259" key="5">
    <source>
        <dbReference type="SMART" id="SM00485"/>
    </source>
</evidence>
<evidence type="ECO:0008006" key="8">
    <source>
        <dbReference type="Google" id="ProtNLM"/>
    </source>
</evidence>
<accession>A0A8H6ZYI2</accession>
<gene>
    <name evidence="6" type="ORF">PC9H_007636</name>
</gene>
<dbReference type="CDD" id="cd09870">
    <property type="entry name" value="PIN_YEN1"/>
    <property type="match status" value="1"/>
</dbReference>
<dbReference type="Pfam" id="PF00867">
    <property type="entry name" value="XPG_I"/>
    <property type="match status" value="1"/>
</dbReference>
<evidence type="ECO:0000313" key="7">
    <source>
        <dbReference type="Proteomes" id="UP000623687"/>
    </source>
</evidence>
<feature type="region of interest" description="Disordered" evidence="3">
    <location>
        <begin position="735"/>
        <end position="785"/>
    </location>
</feature>
<feature type="region of interest" description="Disordered" evidence="3">
    <location>
        <begin position="654"/>
        <end position="696"/>
    </location>
</feature>
<dbReference type="SMART" id="SM00485">
    <property type="entry name" value="XPGN"/>
    <property type="match status" value="1"/>
</dbReference>
<protein>
    <recommendedName>
        <fullName evidence="8">XPG-I domain-containing protein</fullName>
    </recommendedName>
</protein>
<organism evidence="6 7">
    <name type="scientific">Pleurotus ostreatus</name>
    <name type="common">Oyster mushroom</name>
    <name type="synonym">White-rot fungus</name>
    <dbReference type="NCBI Taxonomy" id="5322"/>
    <lineage>
        <taxon>Eukaryota</taxon>
        <taxon>Fungi</taxon>
        <taxon>Dikarya</taxon>
        <taxon>Basidiomycota</taxon>
        <taxon>Agaricomycotina</taxon>
        <taxon>Agaricomycetes</taxon>
        <taxon>Agaricomycetidae</taxon>
        <taxon>Agaricales</taxon>
        <taxon>Pleurotineae</taxon>
        <taxon>Pleurotaceae</taxon>
        <taxon>Pleurotus</taxon>
    </lineage>
</organism>
<dbReference type="Gene3D" id="3.40.50.1010">
    <property type="entry name" value="5'-nuclease"/>
    <property type="match status" value="2"/>
</dbReference>
<proteinExistence type="predicted"/>
<dbReference type="Proteomes" id="UP000623687">
    <property type="component" value="Unassembled WGS sequence"/>
</dbReference>
<feature type="domain" description="XPG N-terminal" evidence="5">
    <location>
        <begin position="1"/>
        <end position="106"/>
    </location>
</feature>
<feature type="region of interest" description="Disordered" evidence="3">
    <location>
        <begin position="524"/>
        <end position="584"/>
    </location>
</feature>
<feature type="compositionally biased region" description="Polar residues" evidence="3">
    <location>
        <begin position="758"/>
        <end position="785"/>
    </location>
</feature>
<dbReference type="InterPro" id="IPR041177">
    <property type="entry name" value="GEN1_C"/>
</dbReference>
<comment type="caution">
    <text evidence="6">The sequence shown here is derived from an EMBL/GenBank/DDBJ whole genome shotgun (WGS) entry which is preliminary data.</text>
</comment>
<feature type="region of interest" description="Disordered" evidence="3">
    <location>
        <begin position="470"/>
        <end position="498"/>
    </location>
</feature>
<feature type="domain" description="XPG-I" evidence="4">
    <location>
        <begin position="114"/>
        <end position="200"/>
    </location>
</feature>
<evidence type="ECO:0000256" key="2">
    <source>
        <dbReference type="ARBA" id="ARBA00022801"/>
    </source>
</evidence>
<evidence type="ECO:0000313" key="6">
    <source>
        <dbReference type="EMBL" id="KAF7428412.1"/>
    </source>
</evidence>
<dbReference type="AlphaFoldDB" id="A0A8H6ZYI2"/>
<dbReference type="InterPro" id="IPR037316">
    <property type="entry name" value="Yen1_H3TH"/>
</dbReference>
<dbReference type="InterPro" id="IPR006085">
    <property type="entry name" value="XPG_DNA_repair_N"/>
</dbReference>
<feature type="region of interest" description="Disordered" evidence="3">
    <location>
        <begin position="1005"/>
        <end position="1041"/>
    </location>
</feature>
<feature type="compositionally biased region" description="Low complexity" evidence="3">
    <location>
        <begin position="933"/>
        <end position="945"/>
    </location>
</feature>
<evidence type="ECO:0000259" key="4">
    <source>
        <dbReference type="SMART" id="SM00484"/>
    </source>
</evidence>
<dbReference type="PRINTS" id="PR00853">
    <property type="entry name" value="XPGRADSUPER"/>
</dbReference>
<dbReference type="SMART" id="SM00484">
    <property type="entry name" value="XPGI"/>
    <property type="match status" value="1"/>
</dbReference>
<dbReference type="SUPFAM" id="SSF47807">
    <property type="entry name" value="5' to 3' exonuclease, C-terminal subdomain"/>
    <property type="match status" value="1"/>
</dbReference>
<name>A0A8H6ZYI2_PLEOS</name>
<dbReference type="SUPFAM" id="SSF88723">
    <property type="entry name" value="PIN domain-like"/>
    <property type="match status" value="1"/>
</dbReference>
<feature type="region of interest" description="Disordered" evidence="3">
    <location>
        <begin position="913"/>
        <end position="983"/>
    </location>
</feature>
<dbReference type="EMBL" id="JACETU010000005">
    <property type="protein sequence ID" value="KAF7428412.1"/>
    <property type="molecule type" value="Genomic_DNA"/>
</dbReference>
<sequence>MGVPGLWDIIHVVGTSTAIGKLAVLDGFQHNVSNRRGYRIGIDASIWLHHASFCQGGENPGLRLLFFRVLSLLHWPILPLFMFDGRARPKTKRGSKLGKSGSHALAKDFKTMLSLMGVEWREAAGEAEAELAQLNRYASLDAVMTDDVDAFLFGAQTVIKNTGINLSGNKSKPALDKNGKPSKHHVWVYTADAMQSHPGVCLTRGGLILFALLNGGDYHTGVDKIGKVIAHGLARCGFGDSLLTAYQNRNNQDIRPFLPQWRAEMMQELRTNSKGFLPHICASTSLPDTFPDMDALKNYVEPAVFATQARRGGGSVRDARSFNIAALAAFCEEKFGEWGYRDVIIKRFRTLVWPSAVMHLLRHSTLDRDEKPTRNGVRPPPVGTPTSLVQKYLGGPVSIQPTNAIADAFVNRGTVRPAVQPVDDTCPLGLKIVRTRQHVSTDEMLEYLVAFSPTQFVDLANLGIKGFRGAAPTNDSEELDETGNVKVGARSTGKLPPPPRSAVQLWVPSVVLAEVYPGLEEEFRNRPTRAPRRAPQATQVRVASEAPDEEMEDTLSIKSSPPRRAIPPRRSPVASTSTQPVAGPSAFEFEGITLVDVPTRPQTPPTAQPKEFLFEGITFVDVNPVEITTRKDNQPPSASAPLQRVHSIIDLTNSPVRPSRQSEHASSSIPVSAPGPIRYNRRNDYNSSSTQPPKIHYGRLHDADIISEGLSDQEELPRSRFDDIFEQLISKKKAPIKRAGQCRPRNTKRSVEPFEGPSETSTTQSMSFPSMSQEPVSTRPTSNWRPSARVRAPVMQVRDLTGGRTGPSSSPVLSLSQPLPEAAAMRVPRSPVPLNMSLSQPSTSVAAQTLAHSNNVAQSWPRGNGASTLGQPSYGIIPPNLRADPSPLPLPRAEFRPVARLPDALDVFLAQNPSSRDLGDVNDGGISARKRPSPSISPSVSQPGSTLKRVKSNQENRPRPRPHLRPIRPPAGPANRVVSAPVPLPKFKPSPGLFLRGMWDSDDDDMPSLPSGQPTKHFLLPRPSIGDQMPSSSQDSALYDGDIIDLTDY</sequence>
<dbReference type="CDD" id="cd09906">
    <property type="entry name" value="H3TH_YEN1"/>
    <property type="match status" value="1"/>
</dbReference>
<dbReference type="GO" id="GO:0017108">
    <property type="term" value="F:5'-flap endonuclease activity"/>
    <property type="evidence" value="ECO:0007669"/>
    <property type="project" value="TreeGrafter"/>
</dbReference>
<dbReference type="GeneID" id="59377454"/>
<dbReference type="InterPro" id="IPR006086">
    <property type="entry name" value="XPG-I_dom"/>
</dbReference>
<evidence type="ECO:0000256" key="3">
    <source>
        <dbReference type="SAM" id="MobiDB-lite"/>
    </source>
</evidence>
<dbReference type="GO" id="GO:0008821">
    <property type="term" value="F:crossover junction DNA endonuclease activity"/>
    <property type="evidence" value="ECO:0007669"/>
    <property type="project" value="InterPro"/>
</dbReference>
<dbReference type="Pfam" id="PF18380">
    <property type="entry name" value="GEN1_C"/>
    <property type="match status" value="1"/>
</dbReference>
<dbReference type="VEuPathDB" id="FungiDB:PC9H_007636"/>
<dbReference type="PANTHER" id="PTHR11081">
    <property type="entry name" value="FLAP ENDONUCLEASE FAMILY MEMBER"/>
    <property type="match status" value="1"/>
</dbReference>
<dbReference type="GO" id="GO:0006281">
    <property type="term" value="P:DNA repair"/>
    <property type="evidence" value="ECO:0007669"/>
    <property type="project" value="UniProtKB-ARBA"/>
</dbReference>
<dbReference type="OrthoDB" id="2959108at2759"/>
<dbReference type="InterPro" id="IPR036279">
    <property type="entry name" value="5-3_exonuclease_C_sf"/>
</dbReference>
<dbReference type="InterPro" id="IPR029060">
    <property type="entry name" value="PIN-like_dom_sf"/>
</dbReference>
<keyword evidence="7" id="KW-1185">Reference proteome</keyword>
<reference evidence="6" key="1">
    <citation type="submission" date="2019-07" db="EMBL/GenBank/DDBJ databases">
        <authorList>
            <person name="Palmer J.M."/>
        </authorList>
    </citation>
    <scope>NUCLEOTIDE SEQUENCE</scope>
    <source>
        <strain evidence="6">PC9</strain>
    </source>
</reference>
<keyword evidence="1" id="KW-0540">Nuclease</keyword>
<dbReference type="InterPro" id="IPR006084">
    <property type="entry name" value="XPG/Rad2"/>
</dbReference>
<dbReference type="PANTHER" id="PTHR11081:SF75">
    <property type="entry name" value="ENDONUCLEASE, PUTATIVE (AFU_ORTHOLOGUE AFUA_3G13260)-RELATED"/>
    <property type="match status" value="1"/>
</dbReference>